<evidence type="ECO:0000256" key="8">
    <source>
        <dbReference type="ARBA" id="ARBA00048337"/>
    </source>
</evidence>
<dbReference type="Proteomes" id="UP000030023">
    <property type="component" value="Unassembled WGS sequence"/>
</dbReference>
<protein>
    <recommendedName>
        <fullName evidence="6 9">Aminopyrimidine aminohydrolase</fullName>
        <ecNumber evidence="5 9">3.5.99.2</ecNumber>
    </recommendedName>
</protein>
<comment type="catalytic activity">
    <reaction evidence="1 9">
        <text>4-amino-5-aminomethyl-2-methylpyrimidine + H2O = 4-amino-5-hydroxymethyl-2-methylpyrimidine + NH4(+)</text>
        <dbReference type="Rhea" id="RHEA:31799"/>
        <dbReference type="ChEBI" id="CHEBI:15377"/>
        <dbReference type="ChEBI" id="CHEBI:16892"/>
        <dbReference type="ChEBI" id="CHEBI:28938"/>
        <dbReference type="ChEBI" id="CHEBI:63416"/>
        <dbReference type="EC" id="3.5.99.2"/>
    </reaction>
</comment>
<dbReference type="Gene3D" id="1.20.910.10">
    <property type="entry name" value="Heme oxygenase-like"/>
    <property type="match status" value="1"/>
</dbReference>
<dbReference type="PANTHER" id="PTHR43198">
    <property type="entry name" value="BIFUNCTIONAL TH2 PROTEIN"/>
    <property type="match status" value="1"/>
</dbReference>
<sequence>VGQDYRYLTEFIKIYASVISKQQDRSEMKFFADAIDFILNSEIHPHHVFCRAAGVEYSSLQHEQPSPKAYLYESHMHQAAETGQLINIIAALLPCPWTYQEIADKLVKENKNNDANPFKDWIDFYAAADQKEDDASLTKKLFTKLDDLAEKSSAEAVKQAKRFFLISCELEWEFWQQAYYQQDWQFSKIIKGED</sequence>
<dbReference type="InterPro" id="IPR027574">
    <property type="entry name" value="Thiaminase_II"/>
</dbReference>
<evidence type="ECO:0000256" key="7">
    <source>
        <dbReference type="ARBA" id="ARBA00022977"/>
    </source>
</evidence>
<evidence type="ECO:0000259" key="10">
    <source>
        <dbReference type="Pfam" id="PF03070"/>
    </source>
</evidence>
<evidence type="ECO:0000313" key="11">
    <source>
        <dbReference type="EMBL" id="KGO25868.1"/>
    </source>
</evidence>
<comment type="function">
    <text evidence="9">Catalyzes an amino-pyrimidine hydrolysis reaction at the C5' of the pyrimidine moiety of thiamine compounds, a reaction that is part of a thiamine salvage pathway.</text>
</comment>
<accession>A0ABR4XPF2</accession>
<keyword evidence="12" id="KW-1185">Reference proteome</keyword>
<feature type="non-terminal residue" evidence="11">
    <location>
        <position position="1"/>
    </location>
</feature>
<keyword evidence="9" id="KW-0378">Hydrolase</keyword>
<reference evidence="11 12" key="1">
    <citation type="journal article" date="2014" name="Antonie Van Leeuwenhoek">
        <title>Oenococcus alcoholitolerans sp. nov., a lactic acid bacteria isolated from cachaca and ethanol fermentation processes.</title>
        <authorList>
            <person name="Badotti F."/>
            <person name="Moreira A.P."/>
            <person name="Tonon L.A."/>
            <person name="de Lucena B.T."/>
            <person name="Gomes Fde C."/>
            <person name="Kruger R."/>
            <person name="Thompson C.C."/>
            <person name="de Morais M.A.Jr."/>
            <person name="Rosa C.A."/>
            <person name="Thompson F.L."/>
        </authorList>
    </citation>
    <scope>NUCLEOTIDE SEQUENCE [LARGE SCALE GENOMIC DNA]</scope>
    <source>
        <strain evidence="11 12">UFRJ-M7.2.18</strain>
    </source>
</reference>
<dbReference type="PANTHER" id="PTHR43198:SF2">
    <property type="entry name" value="SI:CH1073-67J19.1-RELATED"/>
    <property type="match status" value="1"/>
</dbReference>
<evidence type="ECO:0000256" key="1">
    <source>
        <dbReference type="ARBA" id="ARBA00001881"/>
    </source>
</evidence>
<evidence type="ECO:0000256" key="6">
    <source>
        <dbReference type="ARBA" id="ARBA00013647"/>
    </source>
</evidence>
<evidence type="ECO:0000256" key="5">
    <source>
        <dbReference type="ARBA" id="ARBA00012684"/>
    </source>
</evidence>
<dbReference type="CDD" id="cd19360">
    <property type="entry name" value="TenA_C_SaTenA-like"/>
    <property type="match status" value="1"/>
</dbReference>
<dbReference type="EC" id="3.5.99.2" evidence="5 9"/>
<gene>
    <name evidence="11" type="ORF">Q757_08200</name>
</gene>
<evidence type="ECO:0000256" key="9">
    <source>
        <dbReference type="RuleBase" id="RU363093"/>
    </source>
</evidence>
<comment type="similarity">
    <text evidence="3 9">Belongs to the TenA family.</text>
</comment>
<dbReference type="EMBL" id="AXCV01000451">
    <property type="protein sequence ID" value="KGO25868.1"/>
    <property type="molecule type" value="Genomic_DNA"/>
</dbReference>
<comment type="subunit">
    <text evidence="4">Homotetramer.</text>
</comment>
<dbReference type="InterPro" id="IPR016084">
    <property type="entry name" value="Haem_Oase-like_multi-hlx"/>
</dbReference>
<evidence type="ECO:0000256" key="3">
    <source>
        <dbReference type="ARBA" id="ARBA00010264"/>
    </source>
</evidence>
<dbReference type="NCBIfam" id="TIGR04306">
    <property type="entry name" value="salvage_TenA"/>
    <property type="match status" value="1"/>
</dbReference>
<comment type="caution">
    <text evidence="11">The sequence shown here is derived from an EMBL/GenBank/DDBJ whole genome shotgun (WGS) entry which is preliminary data.</text>
</comment>
<dbReference type="InterPro" id="IPR050967">
    <property type="entry name" value="Thiamine_Salvage_TenA"/>
</dbReference>
<dbReference type="InterPro" id="IPR004305">
    <property type="entry name" value="Thiaminase-2/PQQC"/>
</dbReference>
<organism evidence="11 12">
    <name type="scientific">Oenococcus alcoholitolerans</name>
    <dbReference type="NCBI Taxonomy" id="931074"/>
    <lineage>
        <taxon>Bacteria</taxon>
        <taxon>Bacillati</taxon>
        <taxon>Bacillota</taxon>
        <taxon>Bacilli</taxon>
        <taxon>Lactobacillales</taxon>
        <taxon>Lactobacillaceae</taxon>
        <taxon>Oenococcus</taxon>
    </lineage>
</organism>
<evidence type="ECO:0000256" key="4">
    <source>
        <dbReference type="ARBA" id="ARBA00011881"/>
    </source>
</evidence>
<name>A0ABR4XPF2_9LACO</name>
<dbReference type="Pfam" id="PF03070">
    <property type="entry name" value="TENA_THI-4"/>
    <property type="match status" value="1"/>
</dbReference>
<comment type="catalytic activity">
    <reaction evidence="8 9">
        <text>thiamine + H2O = 5-(2-hydroxyethyl)-4-methylthiazole + 4-amino-5-hydroxymethyl-2-methylpyrimidine + H(+)</text>
        <dbReference type="Rhea" id="RHEA:17509"/>
        <dbReference type="ChEBI" id="CHEBI:15377"/>
        <dbReference type="ChEBI" id="CHEBI:15378"/>
        <dbReference type="ChEBI" id="CHEBI:16892"/>
        <dbReference type="ChEBI" id="CHEBI:17957"/>
        <dbReference type="ChEBI" id="CHEBI:18385"/>
        <dbReference type="EC" id="3.5.99.2"/>
    </reaction>
</comment>
<evidence type="ECO:0000256" key="2">
    <source>
        <dbReference type="ARBA" id="ARBA00004948"/>
    </source>
</evidence>
<keyword evidence="7 9" id="KW-0784">Thiamine biosynthesis</keyword>
<feature type="domain" description="Thiaminase-2/PQQC" evidence="10">
    <location>
        <begin position="2"/>
        <end position="180"/>
    </location>
</feature>
<comment type="pathway">
    <text evidence="2 9">Cofactor biosynthesis; thiamine diphosphate biosynthesis.</text>
</comment>
<evidence type="ECO:0000313" key="12">
    <source>
        <dbReference type="Proteomes" id="UP000030023"/>
    </source>
</evidence>
<proteinExistence type="inferred from homology"/>
<dbReference type="SUPFAM" id="SSF48613">
    <property type="entry name" value="Heme oxygenase-like"/>
    <property type="match status" value="1"/>
</dbReference>